<evidence type="ECO:0000256" key="2">
    <source>
        <dbReference type="ARBA" id="ARBA00007430"/>
    </source>
</evidence>
<evidence type="ECO:0000256" key="4">
    <source>
        <dbReference type="ARBA" id="ARBA00022692"/>
    </source>
</evidence>
<dbReference type="CDD" id="cd13127">
    <property type="entry name" value="MATE_tuaB_like"/>
    <property type="match status" value="1"/>
</dbReference>
<feature type="transmembrane region" description="Helical" evidence="7">
    <location>
        <begin position="205"/>
        <end position="222"/>
    </location>
</feature>
<keyword evidence="4 7" id="KW-0812">Transmembrane</keyword>
<comment type="subcellular location">
    <subcellularLocation>
        <location evidence="1">Cell membrane</location>
        <topology evidence="1">Multi-pass membrane protein</topology>
    </subcellularLocation>
</comment>
<keyword evidence="5 7" id="KW-1133">Transmembrane helix</keyword>
<dbReference type="PANTHER" id="PTHR30250">
    <property type="entry name" value="PST FAMILY PREDICTED COLANIC ACID TRANSPORTER"/>
    <property type="match status" value="1"/>
</dbReference>
<feature type="transmembrane region" description="Helical" evidence="7">
    <location>
        <begin position="381"/>
        <end position="401"/>
    </location>
</feature>
<evidence type="ECO:0000256" key="1">
    <source>
        <dbReference type="ARBA" id="ARBA00004651"/>
    </source>
</evidence>
<sequence>MGILSNTKWVAVSQLFKIGVQLLNIVVLARLIPPSEYGLMAMALVVTNFATLVRDLGTSAAIIQRKDLSNQTINAIFWLNVSMGVGIGVIIVILSPLISFLFHQEKLITVLCLLAISFPLASSSSSHLALLERDSKFRSIAFIEITSSATAVILAITLAYMNWGVYSLVIQAITLACMSTFQLWYKSKWRPNVRKIFDFDEIKGLLGFSGNLTLFNFINYFSRNADSMIIGHYMSSAILGAYSLAYRVMLFPIQNLTFVITRALFPVFSTYQEDNVKLKETYLNTLYYILMLVLPLMIGLMALNEPFVKLVFGDKWNETAFILSWLAPTGIIQAVLSTSGTIFMAKAKTNMLMKLGIIGAILQVGAFIIGAHFNIITFAKLYFFANVINFFPVMLSVMYCINGNLIDLFKKIYPLLICAIALFYIITLLILRVSYFTNINSLSKLFIVSIFSAVVYIIMVFAVNPKLCLSIIRKYNGNH</sequence>
<protein>
    <submittedName>
        <fullName evidence="8">Flippase</fullName>
    </submittedName>
</protein>
<feature type="transmembrane region" description="Helical" evidence="7">
    <location>
        <begin position="286"/>
        <end position="303"/>
    </location>
</feature>
<evidence type="ECO:0000256" key="7">
    <source>
        <dbReference type="SAM" id="Phobius"/>
    </source>
</evidence>
<dbReference type="Pfam" id="PF13440">
    <property type="entry name" value="Polysacc_synt_3"/>
    <property type="match status" value="1"/>
</dbReference>
<reference evidence="8" key="1">
    <citation type="submission" date="2014-04" db="EMBL/GenBank/DDBJ databases">
        <authorList>
            <person name="Harrison E."/>
        </authorList>
    </citation>
    <scope>NUCLEOTIDE SEQUENCE</scope>
    <source>
        <strain evidence="8">1754/49</strain>
    </source>
</reference>
<name>A0A0P0YQD9_9ENTR</name>
<dbReference type="NCBIfam" id="NF007773">
    <property type="entry name" value="PRK10459.1"/>
    <property type="match status" value="1"/>
</dbReference>
<feature type="transmembrane region" description="Helical" evidence="7">
    <location>
        <begin position="166"/>
        <end position="185"/>
    </location>
</feature>
<dbReference type="PANTHER" id="PTHR30250:SF10">
    <property type="entry name" value="LIPOPOLYSACCHARIDE BIOSYNTHESIS PROTEIN WZXC"/>
    <property type="match status" value="1"/>
</dbReference>
<dbReference type="GO" id="GO:0005886">
    <property type="term" value="C:plasma membrane"/>
    <property type="evidence" value="ECO:0007669"/>
    <property type="project" value="UniProtKB-SubCell"/>
</dbReference>
<dbReference type="InterPro" id="IPR050833">
    <property type="entry name" value="Poly_Biosynth_Transport"/>
</dbReference>
<evidence type="ECO:0000256" key="6">
    <source>
        <dbReference type="ARBA" id="ARBA00023136"/>
    </source>
</evidence>
<reference evidence="8" key="2">
    <citation type="journal article" date="2015" name="Sci. Rep.">
        <title>Genetic analysis of capsular polysaccharide synthesis gene clusters in 79 capsular types of Klebsiella spp.</title>
        <authorList>
            <person name="Pan Y.J."/>
            <person name="Lin T.L."/>
            <person name="Chen C.T."/>
            <person name="Chen Y.Y."/>
            <person name="Hsieh P.F."/>
            <person name="Hsu C.R."/>
            <person name="Wu M.C."/>
            <person name="Wang J.T."/>
        </authorList>
    </citation>
    <scope>NUCLEOTIDE SEQUENCE</scope>
    <source>
        <strain evidence="8">1754/49</strain>
    </source>
</reference>
<accession>A0A0P0YQD9</accession>
<comment type="similarity">
    <text evidence="2">Belongs to the polysaccharide synthase family.</text>
</comment>
<keyword evidence="3" id="KW-1003">Cell membrane</keyword>
<organism evidence="8">
    <name type="scientific">Klebsiella sp. 1754/49</name>
    <dbReference type="NCBI Taxonomy" id="1497799"/>
    <lineage>
        <taxon>Bacteria</taxon>
        <taxon>Pseudomonadati</taxon>
        <taxon>Pseudomonadota</taxon>
        <taxon>Gammaproteobacteria</taxon>
        <taxon>Enterobacterales</taxon>
        <taxon>Enterobacteriaceae</taxon>
        <taxon>Klebsiella/Raoultella group</taxon>
        <taxon>Klebsiella</taxon>
    </lineage>
</organism>
<feature type="transmembrane region" description="Helical" evidence="7">
    <location>
        <begin position="108"/>
        <end position="130"/>
    </location>
</feature>
<dbReference type="AlphaFoldDB" id="A0A0P0YQD9"/>
<feature type="transmembrane region" description="Helical" evidence="7">
    <location>
        <begin position="12"/>
        <end position="32"/>
    </location>
</feature>
<evidence type="ECO:0000313" key="8">
    <source>
        <dbReference type="EMBL" id="BAT23396.1"/>
    </source>
</evidence>
<proteinExistence type="inferred from homology"/>
<gene>
    <name evidence="8" type="primary">wzx</name>
</gene>
<dbReference type="EMBL" id="AB924559">
    <property type="protein sequence ID" value="BAT23396.1"/>
    <property type="molecule type" value="Genomic_DNA"/>
</dbReference>
<feature type="transmembrane region" description="Helical" evidence="7">
    <location>
        <begin position="38"/>
        <end position="63"/>
    </location>
</feature>
<feature type="transmembrane region" description="Helical" evidence="7">
    <location>
        <begin position="75"/>
        <end position="102"/>
    </location>
</feature>
<feature type="transmembrane region" description="Helical" evidence="7">
    <location>
        <begin position="413"/>
        <end position="433"/>
    </location>
</feature>
<evidence type="ECO:0000256" key="5">
    <source>
        <dbReference type="ARBA" id="ARBA00022989"/>
    </source>
</evidence>
<feature type="transmembrane region" description="Helical" evidence="7">
    <location>
        <begin position="445"/>
        <end position="464"/>
    </location>
</feature>
<feature type="transmembrane region" description="Helical" evidence="7">
    <location>
        <begin position="323"/>
        <end position="343"/>
    </location>
</feature>
<evidence type="ECO:0000256" key="3">
    <source>
        <dbReference type="ARBA" id="ARBA00022475"/>
    </source>
</evidence>
<feature type="transmembrane region" description="Helical" evidence="7">
    <location>
        <begin position="242"/>
        <end position="265"/>
    </location>
</feature>
<feature type="transmembrane region" description="Helical" evidence="7">
    <location>
        <begin position="355"/>
        <end position="375"/>
    </location>
</feature>
<keyword evidence="6 7" id="KW-0472">Membrane</keyword>
<feature type="transmembrane region" description="Helical" evidence="7">
    <location>
        <begin position="142"/>
        <end position="160"/>
    </location>
</feature>